<dbReference type="OrthoDB" id="5327284at2"/>
<keyword evidence="1" id="KW-0472">Membrane</keyword>
<evidence type="ECO:0000256" key="1">
    <source>
        <dbReference type="SAM" id="Phobius"/>
    </source>
</evidence>
<keyword evidence="1" id="KW-0812">Transmembrane</keyword>
<evidence type="ECO:0000313" key="3">
    <source>
        <dbReference type="Proteomes" id="UP000182771"/>
    </source>
</evidence>
<proteinExistence type="predicted"/>
<dbReference type="RefSeq" id="WP_016420611.1">
    <property type="nucleotide sequence ID" value="NZ_FNND01000003.1"/>
</dbReference>
<protein>
    <submittedName>
        <fullName evidence="2">Uncharacterized protein</fullName>
    </submittedName>
</protein>
<comment type="caution">
    <text evidence="2">The sequence shown here is derived from an EMBL/GenBank/DDBJ whole genome shotgun (WGS) entry which is preliminary data.</text>
</comment>
<dbReference type="EMBL" id="FNND01000003">
    <property type="protein sequence ID" value="SDW70579.1"/>
    <property type="molecule type" value="Genomic_DNA"/>
</dbReference>
<dbReference type="Proteomes" id="UP000182771">
    <property type="component" value="Unassembled WGS sequence"/>
</dbReference>
<keyword evidence="3" id="KW-1185">Reference proteome</keyword>
<name>A0A1H2VRU4_9FLAO</name>
<keyword evidence="1" id="KW-1133">Transmembrane helix</keyword>
<dbReference type="AlphaFoldDB" id="A0A1H2VRU4"/>
<dbReference type="GeneID" id="85016817"/>
<feature type="transmembrane region" description="Helical" evidence="1">
    <location>
        <begin position="15"/>
        <end position="34"/>
    </location>
</feature>
<sequence>MLDILIDFFKKAWDFIKKIAVAIFNFFANLVNWFKARYNRVKQQHPNIKAVSVKLKSLMEQGQYNEISIGLDDNKDYIANTFYDESTGEIIEEETEIIEAGKLDEETKSRFGNKEMIVLT</sequence>
<organism evidence="2 3">
    <name type="scientific">Capnocytophaga granulosa</name>
    <dbReference type="NCBI Taxonomy" id="45242"/>
    <lineage>
        <taxon>Bacteria</taxon>
        <taxon>Pseudomonadati</taxon>
        <taxon>Bacteroidota</taxon>
        <taxon>Flavobacteriia</taxon>
        <taxon>Flavobacteriales</taxon>
        <taxon>Flavobacteriaceae</taxon>
        <taxon>Capnocytophaga</taxon>
    </lineage>
</organism>
<evidence type="ECO:0000313" key="2">
    <source>
        <dbReference type="EMBL" id="SDW70579.1"/>
    </source>
</evidence>
<accession>A0A1H2VRU4</accession>
<reference evidence="2 3" key="1">
    <citation type="submission" date="2016-10" db="EMBL/GenBank/DDBJ databases">
        <authorList>
            <person name="Varghese N."/>
            <person name="Submissions S."/>
        </authorList>
    </citation>
    <scope>NUCLEOTIDE SEQUENCE [LARGE SCALE GENOMIC DNA]</scope>
    <source>
        <strain evidence="2 3">DSM 11449</strain>
    </source>
</reference>
<gene>
    <name evidence="2" type="ORF">SAMN05444420_103256</name>
</gene>